<gene>
    <name evidence="3" type="ORF">GJU80_12875</name>
</gene>
<evidence type="ECO:0000313" key="4">
    <source>
        <dbReference type="Proteomes" id="UP000486297"/>
    </source>
</evidence>
<evidence type="ECO:0000256" key="2">
    <source>
        <dbReference type="PROSITE-ProRule" id="PRU01282"/>
    </source>
</evidence>
<comment type="caution">
    <text evidence="3">The sequence shown here is derived from an EMBL/GenBank/DDBJ whole genome shotgun (WGS) entry which is preliminary data.</text>
</comment>
<evidence type="ECO:0000313" key="3">
    <source>
        <dbReference type="EMBL" id="MRN39343.1"/>
    </source>
</evidence>
<dbReference type="RefSeq" id="WP_095502748.1">
    <property type="nucleotide sequence ID" value="NZ_CP046027.1"/>
</dbReference>
<sequence length="115" mass="13050">MIKLYGIPNCDTVKKARVWLADNGVEAEFVDFKKSPPTPELITAWLSQIPLENLLNKRGTTWRKLDEQTQAQAAEQEGAVRIMVDNPSVIKRPVLDKDGQFYVGFSAEHYQQIFG</sequence>
<dbReference type="PROSITE" id="PS51353">
    <property type="entry name" value="ARSC"/>
    <property type="match status" value="1"/>
</dbReference>
<proteinExistence type="inferred from homology"/>
<dbReference type="InterPro" id="IPR036249">
    <property type="entry name" value="Thioredoxin-like_sf"/>
</dbReference>
<dbReference type="Pfam" id="PF03960">
    <property type="entry name" value="ArsC"/>
    <property type="match status" value="1"/>
</dbReference>
<dbReference type="NCBIfam" id="TIGR01617">
    <property type="entry name" value="arsC_related"/>
    <property type="match status" value="1"/>
</dbReference>
<dbReference type="InterPro" id="IPR006660">
    <property type="entry name" value="Arsenate_reductase-like"/>
</dbReference>
<dbReference type="PANTHER" id="PTHR30041:SF8">
    <property type="entry name" value="PROTEIN YFFB"/>
    <property type="match status" value="1"/>
</dbReference>
<reference evidence="3" key="1">
    <citation type="journal article" name="Emerg. Infect. Dis.">
        <title>Two cases of a newly characterized neisseria species.</title>
        <authorList>
            <person name="Mustapha M."/>
            <person name="Lemos A.P.S."/>
            <person name="Harrison L.H."/>
            <person name="Vantyne D."/>
            <person name="Sacchi C.T."/>
        </authorList>
    </citation>
    <scope>NUCLEOTIDE SEQUENCE</scope>
    <source>
        <strain evidence="3">N.95.16</strain>
    </source>
</reference>
<evidence type="ECO:0000256" key="1">
    <source>
        <dbReference type="ARBA" id="ARBA00007198"/>
    </source>
</evidence>
<name>A0A5Q3S2G5_9NEIS</name>
<organism evidence="3 4">
    <name type="scientific">Neisseria brasiliensis</name>
    <dbReference type="NCBI Taxonomy" id="2666100"/>
    <lineage>
        <taxon>Bacteria</taxon>
        <taxon>Pseudomonadati</taxon>
        <taxon>Pseudomonadota</taxon>
        <taxon>Betaproteobacteria</taxon>
        <taxon>Neisseriales</taxon>
        <taxon>Neisseriaceae</taxon>
        <taxon>Neisseria</taxon>
    </lineage>
</organism>
<dbReference type="Gene3D" id="3.40.30.10">
    <property type="entry name" value="Glutaredoxin"/>
    <property type="match status" value="1"/>
</dbReference>
<dbReference type="CDD" id="cd03035">
    <property type="entry name" value="ArsC_Yffb"/>
    <property type="match status" value="1"/>
</dbReference>
<dbReference type="PANTHER" id="PTHR30041">
    <property type="entry name" value="ARSENATE REDUCTASE"/>
    <property type="match status" value="1"/>
</dbReference>
<dbReference type="AlphaFoldDB" id="A0A5Q3S2G5"/>
<dbReference type="InterPro" id="IPR006504">
    <property type="entry name" value="Tscrpt_reg_Spx/MgsR"/>
</dbReference>
<protein>
    <submittedName>
        <fullName evidence="3">Spx/MgsR family RNA polymerase-binding regulatory protein</fullName>
    </submittedName>
</protein>
<accession>A0A5Q3S2G5</accession>
<comment type="similarity">
    <text evidence="1 2">Belongs to the ArsC family.</text>
</comment>
<dbReference type="SUPFAM" id="SSF52833">
    <property type="entry name" value="Thioredoxin-like"/>
    <property type="match status" value="1"/>
</dbReference>
<dbReference type="EMBL" id="WJXO01000002">
    <property type="protein sequence ID" value="MRN39343.1"/>
    <property type="molecule type" value="Genomic_DNA"/>
</dbReference>
<keyword evidence="4" id="KW-1185">Reference proteome</keyword>
<dbReference type="Proteomes" id="UP000486297">
    <property type="component" value="Unassembled WGS sequence"/>
</dbReference>